<feature type="domain" description="Transposase IS66 C-terminal" evidence="1">
    <location>
        <begin position="32"/>
        <end position="69"/>
    </location>
</feature>
<dbReference type="Proteomes" id="UP000094626">
    <property type="component" value="Plasmid pSA1"/>
</dbReference>
<dbReference type="AlphaFoldDB" id="A0A1D8ACM1"/>
<reference evidence="3" key="1">
    <citation type="journal article" date="2017" name="J. Biotechnol.">
        <title>Complete genome sequence of Novosphingobium resinovorum SA1, a versatile xenobiotic-degrading bacterium capable of utilizing sulfanilic acid.</title>
        <authorList>
            <person name="Hegedus B."/>
            <person name="Kos P.B."/>
            <person name="Balint B."/>
            <person name="Maroti G."/>
            <person name="Gan H.M."/>
            <person name="Perei K."/>
            <person name="Rakhely G."/>
        </authorList>
    </citation>
    <scope>NUCLEOTIDE SEQUENCE [LARGE SCALE GENOMIC DNA]</scope>
    <source>
        <strain evidence="3">SA1</strain>
    </source>
</reference>
<name>A0A1D8ACM1_9SPHN</name>
<gene>
    <name evidence="2" type="ORF">BES08_24210</name>
</gene>
<sequence length="81" mass="8927">MSTALRGVALGRRNWMFVGSTKGGDASALFYSLAEACRLNGVEPEAWSTDVIARIGNHPIKRIDALLPWRWQDPRETAEAA</sequence>
<dbReference type="KEGG" id="nre:BES08_24210"/>
<evidence type="ECO:0000313" key="2">
    <source>
        <dbReference type="EMBL" id="AOR79863.1"/>
    </source>
</evidence>
<evidence type="ECO:0000313" key="3">
    <source>
        <dbReference type="Proteomes" id="UP000094626"/>
    </source>
</evidence>
<accession>A0A1D8ACM1</accession>
<protein>
    <recommendedName>
        <fullName evidence="1">Transposase IS66 C-terminal domain-containing protein</fullName>
    </recommendedName>
</protein>
<keyword evidence="2" id="KW-0614">Plasmid</keyword>
<proteinExistence type="predicted"/>
<dbReference type="InterPro" id="IPR039552">
    <property type="entry name" value="IS66_C"/>
</dbReference>
<dbReference type="Pfam" id="PF13817">
    <property type="entry name" value="DDE_Tnp_IS66_C"/>
    <property type="match status" value="1"/>
</dbReference>
<dbReference type="EMBL" id="CP017076">
    <property type="protein sequence ID" value="AOR79863.1"/>
    <property type="molecule type" value="Genomic_DNA"/>
</dbReference>
<geneLocation type="plasmid" evidence="2 3">
    <name>pSA1</name>
</geneLocation>
<organism evidence="2 3">
    <name type="scientific">Novosphingobium resinovorum</name>
    <dbReference type="NCBI Taxonomy" id="158500"/>
    <lineage>
        <taxon>Bacteria</taxon>
        <taxon>Pseudomonadati</taxon>
        <taxon>Pseudomonadota</taxon>
        <taxon>Alphaproteobacteria</taxon>
        <taxon>Sphingomonadales</taxon>
        <taxon>Sphingomonadaceae</taxon>
        <taxon>Novosphingobium</taxon>
    </lineage>
</organism>
<evidence type="ECO:0000259" key="1">
    <source>
        <dbReference type="Pfam" id="PF13817"/>
    </source>
</evidence>
<keyword evidence="3" id="KW-1185">Reference proteome</keyword>